<protein>
    <recommendedName>
        <fullName evidence="4 11">Pyruvate, phosphate dikinase</fullName>
        <ecNumber evidence="3 11">2.7.9.1</ecNumber>
    </recommendedName>
</protein>
<dbReference type="GO" id="GO:0005524">
    <property type="term" value="F:ATP binding"/>
    <property type="evidence" value="ECO:0007669"/>
    <property type="project" value="UniProtKB-UniRule"/>
</dbReference>
<dbReference type="PROSITE" id="PS00370">
    <property type="entry name" value="PEP_ENZYMES_PHOS_SITE"/>
    <property type="match status" value="1"/>
</dbReference>
<dbReference type="InterPro" id="IPR036637">
    <property type="entry name" value="Phosphohistidine_dom_sf"/>
</dbReference>
<dbReference type="InterPro" id="IPR013815">
    <property type="entry name" value="ATP_grasp_subdomain_1"/>
</dbReference>
<feature type="domain" description="Pyruvate phosphate dikinase AMP/ATP-binding" evidence="16">
    <location>
        <begin position="58"/>
        <end position="292"/>
    </location>
</feature>
<feature type="domain" description="PEP-utilising enzyme C-terminal" evidence="17">
    <location>
        <begin position="522"/>
        <end position="869"/>
    </location>
</feature>
<dbReference type="RefSeq" id="WP_105958484.1">
    <property type="nucleotide sequence ID" value="NZ_PVNS01000004.1"/>
</dbReference>
<dbReference type="Pfam" id="PF00391">
    <property type="entry name" value="PEP-utilizers"/>
    <property type="match status" value="1"/>
</dbReference>
<dbReference type="InterPro" id="IPR040442">
    <property type="entry name" value="Pyrv_kinase-like_dom_sf"/>
</dbReference>
<dbReference type="InterPro" id="IPR010121">
    <property type="entry name" value="Pyruvate_phosphate_dikinase"/>
</dbReference>
<comment type="catalytic activity">
    <reaction evidence="11">
        <text>pyruvate + phosphate + ATP = phosphoenolpyruvate + AMP + diphosphate + H(+)</text>
        <dbReference type="Rhea" id="RHEA:10756"/>
        <dbReference type="ChEBI" id="CHEBI:15361"/>
        <dbReference type="ChEBI" id="CHEBI:15378"/>
        <dbReference type="ChEBI" id="CHEBI:30616"/>
        <dbReference type="ChEBI" id="CHEBI:33019"/>
        <dbReference type="ChEBI" id="CHEBI:43474"/>
        <dbReference type="ChEBI" id="CHEBI:58702"/>
        <dbReference type="ChEBI" id="CHEBI:456215"/>
        <dbReference type="EC" id="2.7.9.1"/>
    </reaction>
</comment>
<feature type="binding site" evidence="13">
    <location>
        <position position="744"/>
    </location>
    <ligand>
        <name>substrate</name>
    </ligand>
</feature>
<organism evidence="18 19">
    <name type="scientific">Alkalicoccus urumqiensis</name>
    <name type="common">Bacillus urumqiensis</name>
    <dbReference type="NCBI Taxonomy" id="1548213"/>
    <lineage>
        <taxon>Bacteria</taxon>
        <taxon>Bacillati</taxon>
        <taxon>Bacillota</taxon>
        <taxon>Bacilli</taxon>
        <taxon>Bacillales</taxon>
        <taxon>Bacillaceae</taxon>
        <taxon>Alkalicoccus</taxon>
    </lineage>
</organism>
<feature type="binding site" evidence="14">
    <location>
        <position position="768"/>
    </location>
    <ligand>
        <name>Mg(2+)</name>
        <dbReference type="ChEBI" id="CHEBI:18420"/>
    </ligand>
</feature>
<evidence type="ECO:0000256" key="10">
    <source>
        <dbReference type="ARBA" id="ARBA00022842"/>
    </source>
</evidence>
<dbReference type="PANTHER" id="PTHR22931">
    <property type="entry name" value="PHOSPHOENOLPYRUVATE DIKINASE-RELATED"/>
    <property type="match status" value="1"/>
</dbReference>
<evidence type="ECO:0000256" key="2">
    <source>
        <dbReference type="ARBA" id="ARBA00007837"/>
    </source>
</evidence>
<evidence type="ECO:0000256" key="4">
    <source>
        <dbReference type="ARBA" id="ARBA00020138"/>
    </source>
</evidence>
<evidence type="ECO:0000256" key="8">
    <source>
        <dbReference type="ARBA" id="ARBA00022777"/>
    </source>
</evidence>
<sequence>MTKFVYAFSEGSRDMKKLLGGKGSNLAEMVKIGLPVPPGFTVSTEACRTYDEQGQKLTEEIKTELAEAVRRLEKDTGKRIGDTKSPLFVSVRSGAVFSMPGMMDTVLNLGMNDDTARALAEQTGEPRFALDSYRRFLQMFGDVVLGVETERFERELERFRAQRGYTSDPELTADDWKTVISVYKKLIEHHTGSPFPQDPNVQLQLSVEAVFQSWNNERAAVYRRMHGIPHSLGTAVTVQSMVFGNLGDTSGTGVAFTRNPSNGKKELYGEYLINAQGEDVVAGIRTPQPIRTLHEAMPDVYDSFVRVTDKLEHHYRDMQDIEFTIEDGTLYILQTRNGKRTSQAALQIAVDMVEEGVLTKEEALLRVDADQLHQLLHRRISGDNNLQALAKGLPASPGAASGRMVFSADEAESWAEAGEKVILVRPETTPDDIHGIISAEAVLTTRGGMTSHAAVVARGMGKTCICGCEAADVDIKAETMTIDGTMLKKGDVLTLDGGTGEVFSGSLQMEEPEMSPTFQLLLGWADSTRRMNVRANADNGADAAKAVEFGAEGIGLCRTEHMFMDPARIPVVRRMILADSKRKREEALAELLPMQRQDFEEIFEAMEGRPVTIRLLDPPLHEFLPDKEELLIEVTTLELTGDAPEKLAEKKQLLDAVKHLEEANPMLGHRGCRLGMTHPEIYAMQAEAIFLAAGQVHAKPEIMVPLVSHVNELKAVKAVIEREAERVQRETGVHVDYTIGTMIEVPRAALTAAAIAEEADFFSFGTNDLTQTTFGFSRDDAEGKFLRQYVDQETLEYNPFVRLDEEGVGRLVEIGAHDGRSVKPELKLGICGEHGGNAKSIHFCETKQLDYVSCSPFRVPAARLAAAQAAIMHQAEKEVQPS</sequence>
<dbReference type="InterPro" id="IPR018274">
    <property type="entry name" value="PEP_util_AS"/>
</dbReference>
<feature type="binding site" evidence="13">
    <location>
        <position position="768"/>
    </location>
    <ligand>
        <name>substrate</name>
    </ligand>
</feature>
<evidence type="ECO:0000256" key="12">
    <source>
        <dbReference type="PIRSR" id="PIRSR000853-1"/>
    </source>
</evidence>
<evidence type="ECO:0000256" key="6">
    <source>
        <dbReference type="ARBA" id="ARBA00022723"/>
    </source>
</evidence>
<dbReference type="Gene3D" id="3.30.470.20">
    <property type="entry name" value="ATP-grasp fold, B domain"/>
    <property type="match status" value="1"/>
</dbReference>
<evidence type="ECO:0000259" key="16">
    <source>
        <dbReference type="Pfam" id="PF01326"/>
    </source>
</evidence>
<dbReference type="GO" id="GO:0016301">
    <property type="term" value="F:kinase activity"/>
    <property type="evidence" value="ECO:0007669"/>
    <property type="project" value="UniProtKB-UniRule"/>
</dbReference>
<evidence type="ECO:0000256" key="7">
    <source>
        <dbReference type="ARBA" id="ARBA00022741"/>
    </source>
</evidence>
<dbReference type="Gene3D" id="3.30.1490.20">
    <property type="entry name" value="ATP-grasp fold, A domain"/>
    <property type="match status" value="1"/>
</dbReference>
<feature type="binding site" evidence="13">
    <location>
        <position position="766"/>
    </location>
    <ligand>
        <name>substrate</name>
    </ligand>
</feature>
<dbReference type="InterPro" id="IPR008279">
    <property type="entry name" value="PEP-util_enz_mobile_dom"/>
</dbReference>
<dbReference type="PIRSF" id="PIRSF000853">
    <property type="entry name" value="PPDK"/>
    <property type="match status" value="1"/>
</dbReference>
<feature type="binding site" evidence="13">
    <location>
        <position position="765"/>
    </location>
    <ligand>
        <name>substrate</name>
    </ligand>
</feature>
<dbReference type="PROSITE" id="PS00742">
    <property type="entry name" value="PEP_ENZYMES_2"/>
    <property type="match status" value="1"/>
</dbReference>
<dbReference type="EMBL" id="PVNS01000004">
    <property type="protein sequence ID" value="PRO66294.1"/>
    <property type="molecule type" value="Genomic_DNA"/>
</dbReference>
<evidence type="ECO:0000259" key="15">
    <source>
        <dbReference type="Pfam" id="PF00391"/>
    </source>
</evidence>
<name>A0A2P6MJ17_ALKUR</name>
<comment type="cofactor">
    <cofactor evidence="1 11 14">
        <name>Mg(2+)</name>
        <dbReference type="ChEBI" id="CHEBI:18420"/>
    </cofactor>
</comment>
<comment type="caution">
    <text evidence="18">The sequence shown here is derived from an EMBL/GenBank/DDBJ whole genome shotgun (WGS) entry which is preliminary data.</text>
</comment>
<feature type="domain" description="PEP-utilising enzyme mobile" evidence="15">
    <location>
        <begin position="419"/>
        <end position="500"/>
    </location>
</feature>
<dbReference type="InterPro" id="IPR023151">
    <property type="entry name" value="PEP_util_CS"/>
</dbReference>
<comment type="similarity">
    <text evidence="2 11">Belongs to the PEP-utilizing enzyme family.</text>
</comment>
<dbReference type="Pfam" id="PF02896">
    <property type="entry name" value="PEP-utilizers_C"/>
    <property type="match status" value="1"/>
</dbReference>
<evidence type="ECO:0000313" key="19">
    <source>
        <dbReference type="Proteomes" id="UP000243650"/>
    </source>
</evidence>
<feature type="domain" description="Pyruvate phosphate dikinase AMP/ATP-binding" evidence="16">
    <location>
        <begin position="305"/>
        <end position="355"/>
    </location>
</feature>
<evidence type="ECO:0000256" key="9">
    <source>
        <dbReference type="ARBA" id="ARBA00022840"/>
    </source>
</evidence>
<keyword evidence="8 18" id="KW-0418">Kinase</keyword>
<feature type="binding site" evidence="13">
    <location>
        <position position="558"/>
    </location>
    <ligand>
        <name>substrate</name>
    </ligand>
</feature>
<evidence type="ECO:0000256" key="3">
    <source>
        <dbReference type="ARBA" id="ARBA00011994"/>
    </source>
</evidence>
<dbReference type="SUPFAM" id="SSF56059">
    <property type="entry name" value="Glutathione synthetase ATP-binding domain-like"/>
    <property type="match status" value="1"/>
</dbReference>
<feature type="active site" description="Tele-phosphohistidine intermediate" evidence="12">
    <location>
        <position position="452"/>
    </location>
</feature>
<dbReference type="InterPro" id="IPR000121">
    <property type="entry name" value="PEP_util_C"/>
</dbReference>
<dbReference type="InterPro" id="IPR015813">
    <property type="entry name" value="Pyrv/PenolPyrv_kinase-like_dom"/>
</dbReference>
<gene>
    <name evidence="18" type="ORF">C6I21_05690</name>
</gene>
<dbReference type="GO" id="GO:0050242">
    <property type="term" value="F:pyruvate, phosphate dikinase activity"/>
    <property type="evidence" value="ECO:0007669"/>
    <property type="project" value="UniProtKB-UniRule"/>
</dbReference>
<dbReference type="EC" id="2.7.9.1" evidence="3 11"/>
<reference evidence="18 19" key="1">
    <citation type="submission" date="2018-03" db="EMBL/GenBank/DDBJ databases">
        <title>Bacillus urumqiensis sp. nov., a moderately haloalkaliphilic bacterium isolated from a salt lake.</title>
        <authorList>
            <person name="Zhao B."/>
            <person name="Liao Z."/>
        </authorList>
    </citation>
    <scope>NUCLEOTIDE SEQUENCE [LARGE SCALE GENOMIC DNA]</scope>
    <source>
        <strain evidence="18 19">BZ-SZ-XJ18</strain>
    </source>
</reference>
<evidence type="ECO:0000256" key="5">
    <source>
        <dbReference type="ARBA" id="ARBA00022679"/>
    </source>
</evidence>
<feature type="active site" description="Proton donor" evidence="12">
    <location>
        <position position="831"/>
    </location>
</feature>
<dbReference type="NCBIfam" id="TIGR01828">
    <property type="entry name" value="pyru_phos_dikin"/>
    <property type="match status" value="1"/>
</dbReference>
<dbReference type="NCBIfam" id="NF004531">
    <property type="entry name" value="PRK05878.1"/>
    <property type="match status" value="1"/>
</dbReference>
<dbReference type="Proteomes" id="UP000243650">
    <property type="component" value="Unassembled WGS sequence"/>
</dbReference>
<dbReference type="SUPFAM" id="SSF51621">
    <property type="entry name" value="Phosphoenolpyruvate/pyruvate domain"/>
    <property type="match status" value="1"/>
</dbReference>
<dbReference type="Gene3D" id="1.20.80.30">
    <property type="match status" value="1"/>
</dbReference>
<dbReference type="Gene3D" id="3.20.20.60">
    <property type="entry name" value="Phosphoenolpyruvate-binding domains"/>
    <property type="match status" value="1"/>
</dbReference>
<evidence type="ECO:0000256" key="1">
    <source>
        <dbReference type="ARBA" id="ARBA00001946"/>
    </source>
</evidence>
<dbReference type="GO" id="GO:0046872">
    <property type="term" value="F:metal ion binding"/>
    <property type="evidence" value="ECO:0007669"/>
    <property type="project" value="UniProtKB-UniRule"/>
</dbReference>
<keyword evidence="6 14" id="KW-0479">Metal-binding</keyword>
<evidence type="ECO:0000259" key="17">
    <source>
        <dbReference type="Pfam" id="PF02896"/>
    </source>
</evidence>
<dbReference type="SUPFAM" id="SSF52009">
    <property type="entry name" value="Phosphohistidine domain"/>
    <property type="match status" value="1"/>
</dbReference>
<dbReference type="Gene3D" id="1.10.189.10">
    <property type="entry name" value="Pyruvate Phosphate Dikinase, domain 2"/>
    <property type="match status" value="1"/>
</dbReference>
<dbReference type="Gene3D" id="3.50.30.10">
    <property type="entry name" value="Phosphohistidine domain"/>
    <property type="match status" value="1"/>
</dbReference>
<dbReference type="Pfam" id="PF01326">
    <property type="entry name" value="PPDK_N"/>
    <property type="match status" value="2"/>
</dbReference>
<feature type="binding site" evidence="13">
    <location>
        <position position="614"/>
    </location>
    <ligand>
        <name>substrate</name>
    </ligand>
</feature>
<proteinExistence type="inferred from homology"/>
<keyword evidence="7" id="KW-0547">Nucleotide-binding</keyword>
<accession>A0A2P6MJ17</accession>
<feature type="binding site" evidence="14">
    <location>
        <position position="744"/>
    </location>
    <ligand>
        <name>Mg(2+)</name>
        <dbReference type="ChEBI" id="CHEBI:18420"/>
    </ligand>
</feature>
<keyword evidence="18" id="KW-0670">Pyruvate</keyword>
<evidence type="ECO:0000256" key="14">
    <source>
        <dbReference type="PIRSR" id="PIRSR000853-3"/>
    </source>
</evidence>
<keyword evidence="10 14" id="KW-0460">Magnesium</keyword>
<dbReference type="PANTHER" id="PTHR22931:SF9">
    <property type="entry name" value="PYRUVATE, PHOSPHATE DIKINASE 1, CHLOROPLASTIC"/>
    <property type="match status" value="1"/>
</dbReference>
<keyword evidence="19" id="KW-1185">Reference proteome</keyword>
<dbReference type="InterPro" id="IPR002192">
    <property type="entry name" value="PPDK_AMP/ATP-bd"/>
</dbReference>
<keyword evidence="5" id="KW-0808">Transferase</keyword>
<evidence type="ECO:0000256" key="11">
    <source>
        <dbReference type="PIRNR" id="PIRNR000853"/>
    </source>
</evidence>
<dbReference type="OrthoDB" id="9765468at2"/>
<evidence type="ECO:0000313" key="18">
    <source>
        <dbReference type="EMBL" id="PRO66294.1"/>
    </source>
</evidence>
<keyword evidence="9" id="KW-0067">ATP-binding</keyword>
<feature type="binding site" evidence="13">
    <location>
        <position position="767"/>
    </location>
    <ligand>
        <name>substrate</name>
    </ligand>
</feature>
<evidence type="ECO:0000256" key="13">
    <source>
        <dbReference type="PIRSR" id="PIRSR000853-2"/>
    </source>
</evidence>
<dbReference type="AlphaFoldDB" id="A0A2P6MJ17"/>